<dbReference type="AlphaFoldDB" id="A0A834M5A9"/>
<evidence type="ECO:0000313" key="2">
    <source>
        <dbReference type="Proteomes" id="UP000625711"/>
    </source>
</evidence>
<name>A0A834M5A9_RHYFE</name>
<protein>
    <submittedName>
        <fullName evidence="1">Uncharacterized protein</fullName>
    </submittedName>
</protein>
<accession>A0A834M5A9</accession>
<keyword evidence="2" id="KW-1185">Reference proteome</keyword>
<dbReference type="Proteomes" id="UP000625711">
    <property type="component" value="Unassembled WGS sequence"/>
</dbReference>
<evidence type="ECO:0000313" key="1">
    <source>
        <dbReference type="EMBL" id="KAF7272606.1"/>
    </source>
</evidence>
<comment type="caution">
    <text evidence="1">The sequence shown here is derived from an EMBL/GenBank/DDBJ whole genome shotgun (WGS) entry which is preliminary data.</text>
</comment>
<reference evidence="1" key="1">
    <citation type="submission" date="2020-08" db="EMBL/GenBank/DDBJ databases">
        <title>Genome sequencing and assembly of the red palm weevil Rhynchophorus ferrugineus.</title>
        <authorList>
            <person name="Dias G.B."/>
            <person name="Bergman C.M."/>
            <person name="Manee M."/>
        </authorList>
    </citation>
    <scope>NUCLEOTIDE SEQUENCE</scope>
    <source>
        <strain evidence="1">AA-2017</strain>
        <tissue evidence="1">Whole larva</tissue>
    </source>
</reference>
<sequence length="329" mass="36155">MIAINPREISRYRLSATIYHPPEDANVERAYTRFSPRSPPGVASVSRYLSREAWPAVSPGERGPALPFTLSFTNLFWKKLSCQQSPDADFKMAGQGPVTLAVARLLGGDPQARSLIGPSGSSGVATVTRPLASNDQFLERRVSDDPEPCRCDAVTVARDQEPSGHVGSLLMGFRLFTSRYNELGIIPRYSGAFINTKLDAATIKTMMYTTWGHGGISMAQLENENVGSFFSRRTLMLSHVNRFINGRRGLSDSGFTARPSTPRPFNESLLLGYWLPIPTSVLNNTKESHVYSSNRRKIPRKSNFEATLTVQRPVAASANGFVIKPEAAS</sequence>
<gene>
    <name evidence="1" type="ORF">GWI33_014618</name>
</gene>
<organism evidence="1 2">
    <name type="scientific">Rhynchophorus ferrugineus</name>
    <name type="common">Red palm weevil</name>
    <name type="synonym">Curculio ferrugineus</name>
    <dbReference type="NCBI Taxonomy" id="354439"/>
    <lineage>
        <taxon>Eukaryota</taxon>
        <taxon>Metazoa</taxon>
        <taxon>Ecdysozoa</taxon>
        <taxon>Arthropoda</taxon>
        <taxon>Hexapoda</taxon>
        <taxon>Insecta</taxon>
        <taxon>Pterygota</taxon>
        <taxon>Neoptera</taxon>
        <taxon>Endopterygota</taxon>
        <taxon>Coleoptera</taxon>
        <taxon>Polyphaga</taxon>
        <taxon>Cucujiformia</taxon>
        <taxon>Curculionidae</taxon>
        <taxon>Dryophthorinae</taxon>
        <taxon>Rhynchophorus</taxon>
    </lineage>
</organism>
<proteinExistence type="predicted"/>
<dbReference type="EMBL" id="JAACXV010013735">
    <property type="protein sequence ID" value="KAF7272606.1"/>
    <property type="molecule type" value="Genomic_DNA"/>
</dbReference>